<evidence type="ECO:0000256" key="5">
    <source>
        <dbReference type="ARBA" id="ARBA00022692"/>
    </source>
</evidence>
<proteinExistence type="inferred from homology"/>
<evidence type="ECO:0000313" key="15">
    <source>
        <dbReference type="Proteomes" id="UP001153292"/>
    </source>
</evidence>
<keyword evidence="11 12" id="KW-0407">Ion channel</keyword>
<evidence type="ECO:0000256" key="4">
    <source>
        <dbReference type="ARBA" id="ARBA00022461"/>
    </source>
</evidence>
<keyword evidence="10 12" id="KW-0739">Sodium transport</keyword>
<dbReference type="Gene3D" id="1.10.287.770">
    <property type="entry name" value="YojJ-like"/>
    <property type="match status" value="1"/>
</dbReference>
<dbReference type="PRINTS" id="PR01078">
    <property type="entry name" value="AMINACHANNEL"/>
</dbReference>
<evidence type="ECO:0000256" key="10">
    <source>
        <dbReference type="ARBA" id="ARBA00023201"/>
    </source>
</evidence>
<dbReference type="InterPro" id="IPR001873">
    <property type="entry name" value="ENaC"/>
</dbReference>
<evidence type="ECO:0000256" key="6">
    <source>
        <dbReference type="ARBA" id="ARBA00022989"/>
    </source>
</evidence>
<evidence type="ECO:0000256" key="13">
    <source>
        <dbReference type="SAM" id="Phobius"/>
    </source>
</evidence>
<protein>
    <submittedName>
        <fullName evidence="14">Uncharacterized protein</fullName>
    </submittedName>
</protein>
<evidence type="ECO:0000256" key="9">
    <source>
        <dbReference type="ARBA" id="ARBA00023136"/>
    </source>
</evidence>
<accession>A0ABN8ARY1</accession>
<comment type="subcellular location">
    <subcellularLocation>
        <location evidence="1">Membrane</location>
        <topology evidence="1">Multi-pass membrane protein</topology>
    </subcellularLocation>
</comment>
<organism evidence="14 15">
    <name type="scientific">Chilo suppressalis</name>
    <name type="common">Asiatic rice borer moth</name>
    <dbReference type="NCBI Taxonomy" id="168631"/>
    <lineage>
        <taxon>Eukaryota</taxon>
        <taxon>Metazoa</taxon>
        <taxon>Ecdysozoa</taxon>
        <taxon>Arthropoda</taxon>
        <taxon>Hexapoda</taxon>
        <taxon>Insecta</taxon>
        <taxon>Pterygota</taxon>
        <taxon>Neoptera</taxon>
        <taxon>Endopterygota</taxon>
        <taxon>Lepidoptera</taxon>
        <taxon>Glossata</taxon>
        <taxon>Ditrysia</taxon>
        <taxon>Pyraloidea</taxon>
        <taxon>Crambidae</taxon>
        <taxon>Crambinae</taxon>
        <taxon>Chilo</taxon>
    </lineage>
</organism>
<evidence type="ECO:0000256" key="8">
    <source>
        <dbReference type="ARBA" id="ARBA00023065"/>
    </source>
</evidence>
<comment type="similarity">
    <text evidence="2 12">Belongs to the amiloride-sensitive sodium channel (TC 1.A.6) family.</text>
</comment>
<evidence type="ECO:0000256" key="1">
    <source>
        <dbReference type="ARBA" id="ARBA00004141"/>
    </source>
</evidence>
<keyword evidence="15" id="KW-1185">Reference proteome</keyword>
<evidence type="ECO:0000313" key="14">
    <source>
        <dbReference type="EMBL" id="CAH0398508.1"/>
    </source>
</evidence>
<gene>
    <name evidence="14" type="ORF">CHILSU_LOCUS1630</name>
</gene>
<evidence type="ECO:0000256" key="11">
    <source>
        <dbReference type="ARBA" id="ARBA00023303"/>
    </source>
</evidence>
<dbReference type="PANTHER" id="PTHR11690:SF248">
    <property type="entry name" value="PICKPOCKET 17, ISOFORM A"/>
    <property type="match status" value="1"/>
</dbReference>
<keyword evidence="3 12" id="KW-0813">Transport</keyword>
<dbReference type="Pfam" id="PF00858">
    <property type="entry name" value="ASC"/>
    <property type="match status" value="1"/>
</dbReference>
<name>A0ABN8ARY1_CHISP</name>
<evidence type="ECO:0000256" key="2">
    <source>
        <dbReference type="ARBA" id="ARBA00007193"/>
    </source>
</evidence>
<keyword evidence="7" id="KW-0915">Sodium</keyword>
<evidence type="ECO:0000256" key="7">
    <source>
        <dbReference type="ARBA" id="ARBA00023053"/>
    </source>
</evidence>
<sequence>MLINKHNWKMNKNSNEVDSKADGLLPTFKEKCVSCIKGPNLAKTIVVAICFGVLVQQLSACVRKLAHKPITTYTHFDFNKTIAYPSVTLCREPPYKFDKMMEYGLYAHPRFTSMWVNYNFSIPLDQLWEDITYNPDEIFQQYGLDGSMDNVEVKTYIGFIHGRCYTLSPKVLSTRTARRTGYSITLVHNADDIANTIGVDPPGYHVYIHYTRESFTEIPVHNGGLVNYFHFKVGETIDVSLTVNQYVMISSSDDPCVDNDSYSANNCTTRRVWSEVERIAGCSGPWLLGSDLPACHNFTTMRRLISTYMSFIESHNFSVCPRFCRSYLYNGFINDRHSFAWDGQTKLWTAKIGNDALQTQFYIYFNTMMVSVFEERYNYDWNTFMSDLGGSVGFLLGLSVISIMSILGKFWAIFVKPKVKSSIDSNAEVKIKSSIDSNAEIKMKSNVDANAEIKIRSPIDSNAEIKMKSPIDSNAEIKIKSPIDSNAEVPTEKKSYQENSITCVEKDVLNLSY</sequence>
<evidence type="ECO:0000256" key="3">
    <source>
        <dbReference type="ARBA" id="ARBA00022448"/>
    </source>
</evidence>
<feature type="transmembrane region" description="Helical" evidence="13">
    <location>
        <begin position="392"/>
        <end position="415"/>
    </location>
</feature>
<reference evidence="14" key="1">
    <citation type="submission" date="2021-12" db="EMBL/GenBank/DDBJ databases">
        <authorList>
            <person name="King R."/>
        </authorList>
    </citation>
    <scope>NUCLEOTIDE SEQUENCE</scope>
</reference>
<keyword evidence="6 13" id="KW-1133">Transmembrane helix</keyword>
<dbReference type="EMBL" id="OU963904">
    <property type="protein sequence ID" value="CAH0398508.1"/>
    <property type="molecule type" value="Genomic_DNA"/>
</dbReference>
<evidence type="ECO:0000256" key="12">
    <source>
        <dbReference type="RuleBase" id="RU000679"/>
    </source>
</evidence>
<keyword evidence="9 13" id="KW-0472">Membrane</keyword>
<keyword evidence="4 12" id="KW-0894">Sodium channel</keyword>
<keyword evidence="8 12" id="KW-0406">Ion transport</keyword>
<dbReference type="Proteomes" id="UP001153292">
    <property type="component" value="Chromosome 11"/>
</dbReference>
<dbReference type="PANTHER" id="PTHR11690">
    <property type="entry name" value="AMILORIDE-SENSITIVE SODIUM CHANNEL-RELATED"/>
    <property type="match status" value="1"/>
</dbReference>
<keyword evidence="5 12" id="KW-0812">Transmembrane</keyword>